<protein>
    <submittedName>
        <fullName evidence="2">Uncharacterized protein</fullName>
    </submittedName>
</protein>
<evidence type="ECO:0000313" key="2">
    <source>
        <dbReference type="EMBL" id="PVD33072.1"/>
    </source>
</evidence>
<feature type="region of interest" description="Disordered" evidence="1">
    <location>
        <begin position="44"/>
        <end position="70"/>
    </location>
</feature>
<comment type="caution">
    <text evidence="2">The sequence shown here is derived from an EMBL/GenBank/DDBJ whole genome shotgun (WGS) entry which is preliminary data.</text>
</comment>
<evidence type="ECO:0000256" key="1">
    <source>
        <dbReference type="SAM" id="MobiDB-lite"/>
    </source>
</evidence>
<proteinExistence type="predicted"/>
<dbReference type="EMBL" id="PZQS01000004">
    <property type="protein sequence ID" value="PVD33072.1"/>
    <property type="molecule type" value="Genomic_DNA"/>
</dbReference>
<organism evidence="2 3">
    <name type="scientific">Pomacea canaliculata</name>
    <name type="common">Golden apple snail</name>
    <dbReference type="NCBI Taxonomy" id="400727"/>
    <lineage>
        <taxon>Eukaryota</taxon>
        <taxon>Metazoa</taxon>
        <taxon>Spiralia</taxon>
        <taxon>Lophotrochozoa</taxon>
        <taxon>Mollusca</taxon>
        <taxon>Gastropoda</taxon>
        <taxon>Caenogastropoda</taxon>
        <taxon>Architaenioglossa</taxon>
        <taxon>Ampullarioidea</taxon>
        <taxon>Ampullariidae</taxon>
        <taxon>Pomacea</taxon>
    </lineage>
</organism>
<dbReference type="STRING" id="400727.A0A2T7PI33"/>
<sequence length="123" mass="13962">MAIDSIQGSCTTSKMLQIQSMQKNLLQSSFYEVSRPDKESATIHSGHFMVSRVHEDKDEDDDDDETPIFTDDTKEFEPLMGFDFMKATKETSQTYSFGPKSTCTLSIDASLTKLFECMTLAYR</sequence>
<evidence type="ECO:0000313" key="3">
    <source>
        <dbReference type="Proteomes" id="UP000245119"/>
    </source>
</evidence>
<gene>
    <name evidence="2" type="ORF">C0Q70_08521</name>
</gene>
<dbReference type="OrthoDB" id="6086776at2759"/>
<keyword evidence="3" id="KW-1185">Reference proteome</keyword>
<dbReference type="AlphaFoldDB" id="A0A2T7PI33"/>
<dbReference type="Proteomes" id="UP000245119">
    <property type="component" value="Linkage Group LG4"/>
</dbReference>
<accession>A0A2T7PI33</accession>
<feature type="compositionally biased region" description="Acidic residues" evidence="1">
    <location>
        <begin position="57"/>
        <end position="66"/>
    </location>
</feature>
<reference evidence="2 3" key="1">
    <citation type="submission" date="2018-04" db="EMBL/GenBank/DDBJ databases">
        <title>The genome of golden apple snail Pomacea canaliculata provides insight into stress tolerance and invasive adaptation.</title>
        <authorList>
            <person name="Liu C."/>
            <person name="Liu B."/>
            <person name="Ren Y."/>
            <person name="Zhang Y."/>
            <person name="Wang H."/>
            <person name="Li S."/>
            <person name="Jiang F."/>
            <person name="Yin L."/>
            <person name="Zhang G."/>
            <person name="Qian W."/>
            <person name="Fan W."/>
        </authorList>
    </citation>
    <scope>NUCLEOTIDE SEQUENCE [LARGE SCALE GENOMIC DNA]</scope>
    <source>
        <strain evidence="2">SZHN2017</strain>
        <tissue evidence="2">Muscle</tissue>
    </source>
</reference>
<name>A0A2T7PI33_POMCA</name>